<dbReference type="Pfam" id="PF12874">
    <property type="entry name" value="zf-met"/>
    <property type="match status" value="1"/>
</dbReference>
<evidence type="ECO:0000256" key="2">
    <source>
        <dbReference type="ARBA" id="ARBA00022737"/>
    </source>
</evidence>
<protein>
    <recommendedName>
        <fullName evidence="6">C2H2-type domain-containing protein</fullName>
    </recommendedName>
</protein>
<evidence type="ECO:0000313" key="7">
    <source>
        <dbReference type="EMBL" id="CAL1274916.1"/>
    </source>
</evidence>
<dbReference type="AlphaFoldDB" id="A0AAV1ZUP2"/>
<dbReference type="GO" id="GO:0008270">
    <property type="term" value="F:zinc ion binding"/>
    <property type="evidence" value="ECO:0007669"/>
    <property type="project" value="UniProtKB-KW"/>
</dbReference>
<feature type="domain" description="C2H2-type" evidence="6">
    <location>
        <begin position="10"/>
        <end position="37"/>
    </location>
</feature>
<dbReference type="Proteomes" id="UP001497382">
    <property type="component" value="Unassembled WGS sequence"/>
</dbReference>
<accession>A0AAV1ZUP2</accession>
<dbReference type="FunFam" id="3.30.160.60:FF:000176">
    <property type="entry name" value="zinc finger protein 70"/>
    <property type="match status" value="1"/>
</dbReference>
<dbReference type="Gene3D" id="3.30.160.60">
    <property type="entry name" value="Classic Zinc Finger"/>
    <property type="match status" value="1"/>
</dbReference>
<evidence type="ECO:0000256" key="3">
    <source>
        <dbReference type="ARBA" id="ARBA00022771"/>
    </source>
</evidence>
<evidence type="ECO:0000259" key="6">
    <source>
        <dbReference type="PROSITE" id="PS50157"/>
    </source>
</evidence>
<keyword evidence="4" id="KW-0862">Zinc</keyword>
<dbReference type="PROSITE" id="PS50157">
    <property type="entry name" value="ZINC_FINGER_C2H2_2"/>
    <property type="match status" value="1"/>
</dbReference>
<sequence length="45" mass="5462">MRKHTGERSFECNVCGKRFASRQNHKNHEFLHRHAKNITEKFFTC</sequence>
<gene>
    <name evidence="7" type="ORF">LARSCL_LOCUS7782</name>
</gene>
<keyword evidence="1" id="KW-0479">Metal-binding</keyword>
<keyword evidence="3 5" id="KW-0863">Zinc-finger</keyword>
<evidence type="ECO:0000256" key="4">
    <source>
        <dbReference type="ARBA" id="ARBA00022833"/>
    </source>
</evidence>
<evidence type="ECO:0000256" key="5">
    <source>
        <dbReference type="PROSITE-ProRule" id="PRU00042"/>
    </source>
</evidence>
<dbReference type="InterPro" id="IPR013087">
    <property type="entry name" value="Znf_C2H2_type"/>
</dbReference>
<comment type="caution">
    <text evidence="7">The sequence shown here is derived from an EMBL/GenBank/DDBJ whole genome shotgun (WGS) entry which is preliminary data.</text>
</comment>
<evidence type="ECO:0000313" key="8">
    <source>
        <dbReference type="Proteomes" id="UP001497382"/>
    </source>
</evidence>
<dbReference type="SUPFAM" id="SSF57667">
    <property type="entry name" value="beta-beta-alpha zinc fingers"/>
    <property type="match status" value="1"/>
</dbReference>
<organism evidence="7 8">
    <name type="scientific">Larinioides sclopetarius</name>
    <dbReference type="NCBI Taxonomy" id="280406"/>
    <lineage>
        <taxon>Eukaryota</taxon>
        <taxon>Metazoa</taxon>
        <taxon>Ecdysozoa</taxon>
        <taxon>Arthropoda</taxon>
        <taxon>Chelicerata</taxon>
        <taxon>Arachnida</taxon>
        <taxon>Araneae</taxon>
        <taxon>Araneomorphae</taxon>
        <taxon>Entelegynae</taxon>
        <taxon>Araneoidea</taxon>
        <taxon>Araneidae</taxon>
        <taxon>Larinioides</taxon>
    </lineage>
</organism>
<dbReference type="EMBL" id="CAXIEN010000081">
    <property type="protein sequence ID" value="CAL1274916.1"/>
    <property type="molecule type" value="Genomic_DNA"/>
</dbReference>
<dbReference type="PROSITE" id="PS00028">
    <property type="entry name" value="ZINC_FINGER_C2H2_1"/>
    <property type="match status" value="1"/>
</dbReference>
<evidence type="ECO:0000256" key="1">
    <source>
        <dbReference type="ARBA" id="ARBA00022723"/>
    </source>
</evidence>
<keyword evidence="2" id="KW-0677">Repeat</keyword>
<proteinExistence type="predicted"/>
<name>A0AAV1ZUP2_9ARAC</name>
<keyword evidence="8" id="KW-1185">Reference proteome</keyword>
<dbReference type="InterPro" id="IPR036236">
    <property type="entry name" value="Znf_C2H2_sf"/>
</dbReference>
<reference evidence="7 8" key="1">
    <citation type="submission" date="2024-04" db="EMBL/GenBank/DDBJ databases">
        <authorList>
            <person name="Rising A."/>
            <person name="Reimegard J."/>
            <person name="Sonavane S."/>
            <person name="Akerstrom W."/>
            <person name="Nylinder S."/>
            <person name="Hedman E."/>
            <person name="Kallberg Y."/>
        </authorList>
    </citation>
    <scope>NUCLEOTIDE SEQUENCE [LARGE SCALE GENOMIC DNA]</scope>
</reference>